<feature type="transmembrane region" description="Helical" evidence="7">
    <location>
        <begin position="32"/>
        <end position="55"/>
    </location>
</feature>
<evidence type="ECO:0008006" key="10">
    <source>
        <dbReference type="Google" id="ProtNLM"/>
    </source>
</evidence>
<feature type="transmembrane region" description="Helical" evidence="7">
    <location>
        <begin position="6"/>
        <end position="25"/>
    </location>
</feature>
<dbReference type="PANTHER" id="PTHR33884">
    <property type="entry name" value="UPF0410 PROTEIN YMGE"/>
    <property type="match status" value="1"/>
</dbReference>
<proteinExistence type="inferred from homology"/>
<dbReference type="InterPro" id="IPR007341">
    <property type="entry name" value="Transgly_assoc"/>
</dbReference>
<comment type="caution">
    <text evidence="8">The sequence shown here is derived from an EMBL/GenBank/DDBJ whole genome shotgun (WGS) entry which is preliminary data.</text>
</comment>
<protein>
    <recommendedName>
        <fullName evidence="10">GlsB/YeaQ/YmgE family stress response membrane protein</fullName>
    </recommendedName>
</protein>
<keyword evidence="6 7" id="KW-0472">Membrane</keyword>
<organism evidence="8 9">
    <name type="scientific">Nocardioides turkmenicus</name>
    <dbReference type="NCBI Taxonomy" id="2711220"/>
    <lineage>
        <taxon>Bacteria</taxon>
        <taxon>Bacillati</taxon>
        <taxon>Actinomycetota</taxon>
        <taxon>Actinomycetes</taxon>
        <taxon>Propionibacteriales</taxon>
        <taxon>Nocardioidaceae</taxon>
        <taxon>Nocardioides</taxon>
    </lineage>
</organism>
<accession>A0A6M1R663</accession>
<evidence type="ECO:0000256" key="4">
    <source>
        <dbReference type="ARBA" id="ARBA00022692"/>
    </source>
</evidence>
<dbReference type="Proteomes" id="UP000483261">
    <property type="component" value="Unassembled WGS sequence"/>
</dbReference>
<evidence type="ECO:0000256" key="2">
    <source>
        <dbReference type="ARBA" id="ARBA00011006"/>
    </source>
</evidence>
<evidence type="ECO:0000256" key="3">
    <source>
        <dbReference type="ARBA" id="ARBA00022475"/>
    </source>
</evidence>
<evidence type="ECO:0000313" key="8">
    <source>
        <dbReference type="EMBL" id="NGN95600.1"/>
    </source>
</evidence>
<dbReference type="RefSeq" id="WP_165113529.1">
    <property type="nucleotide sequence ID" value="NZ_JAALAA010000027.1"/>
</dbReference>
<dbReference type="GO" id="GO:0005886">
    <property type="term" value="C:plasma membrane"/>
    <property type="evidence" value="ECO:0007669"/>
    <property type="project" value="UniProtKB-SubCell"/>
</dbReference>
<reference evidence="8 9" key="1">
    <citation type="submission" date="2020-02" db="EMBL/GenBank/DDBJ databases">
        <title>Whole-genome analyses of novel actinobacteria.</title>
        <authorList>
            <person name="Sahin N."/>
        </authorList>
    </citation>
    <scope>NUCLEOTIDE SEQUENCE [LARGE SCALE GENOMIC DNA]</scope>
    <source>
        <strain evidence="8 9">KC13</strain>
    </source>
</reference>
<comment type="similarity">
    <text evidence="2">Belongs to the UPF0410 family.</text>
</comment>
<name>A0A6M1R663_9ACTN</name>
<comment type="subcellular location">
    <subcellularLocation>
        <location evidence="1">Cell membrane</location>
        <topology evidence="1">Multi-pass membrane protein</topology>
    </subcellularLocation>
</comment>
<feature type="transmembrane region" description="Helical" evidence="7">
    <location>
        <begin position="82"/>
        <end position="101"/>
    </location>
</feature>
<dbReference type="PANTHER" id="PTHR33884:SF3">
    <property type="entry name" value="UPF0410 PROTEIN YMGE"/>
    <property type="match status" value="1"/>
</dbReference>
<gene>
    <name evidence="8" type="ORF">G5C66_23045</name>
</gene>
<keyword evidence="3" id="KW-1003">Cell membrane</keyword>
<keyword evidence="9" id="KW-1185">Reference proteome</keyword>
<evidence type="ECO:0000256" key="1">
    <source>
        <dbReference type="ARBA" id="ARBA00004651"/>
    </source>
</evidence>
<evidence type="ECO:0000256" key="5">
    <source>
        <dbReference type="ARBA" id="ARBA00022989"/>
    </source>
</evidence>
<keyword evidence="5 7" id="KW-1133">Transmembrane helix</keyword>
<evidence type="ECO:0000256" key="6">
    <source>
        <dbReference type="ARBA" id="ARBA00023136"/>
    </source>
</evidence>
<sequence length="105" mass="11413">MDVIGFILVTLIGGVIVGLLGKWLAPGDKDNIPFWLTIVCGIGGMLIGSFIYWFIFGQNNPPFDGHEATWDNATNGVDWWRHIWQVVTAAVLVVIASGVTGRSKA</sequence>
<evidence type="ECO:0000256" key="7">
    <source>
        <dbReference type="SAM" id="Phobius"/>
    </source>
</evidence>
<dbReference type="EMBL" id="JAALAA010000027">
    <property type="protein sequence ID" value="NGN95600.1"/>
    <property type="molecule type" value="Genomic_DNA"/>
</dbReference>
<dbReference type="AlphaFoldDB" id="A0A6M1R663"/>
<evidence type="ECO:0000313" key="9">
    <source>
        <dbReference type="Proteomes" id="UP000483261"/>
    </source>
</evidence>
<keyword evidence="4 7" id="KW-0812">Transmembrane</keyword>